<proteinExistence type="predicted"/>
<name>A0A5C2S9F5_9APHY</name>
<sequence>MQPAHTSKRAFETQPISPSSLKRPKLEPDIDTLEVPVSGPIPGPVGPGRWLGSRDHQFWYSDGNIVIRLEGVLFKLHRSRLERYCTTFCELFATKPDGDETIDGCPAYEAPPELSLQGFKDVLAVLEEPLIYANRRPSQLEAISVLRASETLQCWQPSRLAKTWLSELWDANAIPSADRSDAHSVQDAILMVQLSRTFDIPGVLKRALYELVSSQDFWDTFAKDRPSIALAEEDLTLLLAARIALAEMWQDFVFDVPSTNKGGRSLCLSGLGFKKHGPCSRSLEGGRMASWAGSVLRGGHLKSGARDPLRYNVVERGKEDLKLMWCDACLQEKEVEWKAKRVEWWGELDKVFKLERV</sequence>
<feature type="region of interest" description="Disordered" evidence="1">
    <location>
        <begin position="1"/>
        <end position="27"/>
    </location>
</feature>
<dbReference type="Proteomes" id="UP000313359">
    <property type="component" value="Unassembled WGS sequence"/>
</dbReference>
<accession>A0A5C2S9F5</accession>
<dbReference type="EMBL" id="ML122265">
    <property type="protein sequence ID" value="RPD60485.1"/>
    <property type="molecule type" value="Genomic_DNA"/>
</dbReference>
<evidence type="ECO:0000313" key="2">
    <source>
        <dbReference type="EMBL" id="RPD60485.1"/>
    </source>
</evidence>
<protein>
    <recommendedName>
        <fullName evidence="4">BTB domain-containing protein</fullName>
    </recommendedName>
</protein>
<keyword evidence="3" id="KW-1185">Reference proteome</keyword>
<gene>
    <name evidence="2" type="ORF">L227DRAFT_88316</name>
</gene>
<reference evidence="2" key="1">
    <citation type="journal article" date="2018" name="Genome Biol. Evol.">
        <title>Genomics and development of Lentinus tigrinus, a white-rot wood-decaying mushroom with dimorphic fruiting bodies.</title>
        <authorList>
            <person name="Wu B."/>
            <person name="Xu Z."/>
            <person name="Knudson A."/>
            <person name="Carlson A."/>
            <person name="Chen N."/>
            <person name="Kovaka S."/>
            <person name="LaButti K."/>
            <person name="Lipzen A."/>
            <person name="Pennachio C."/>
            <person name="Riley R."/>
            <person name="Schakwitz W."/>
            <person name="Umezawa K."/>
            <person name="Ohm R.A."/>
            <person name="Grigoriev I.V."/>
            <person name="Nagy L.G."/>
            <person name="Gibbons J."/>
            <person name="Hibbett D."/>
        </authorList>
    </citation>
    <scope>NUCLEOTIDE SEQUENCE [LARGE SCALE GENOMIC DNA]</scope>
    <source>
        <strain evidence="2">ALCF2SS1-6</strain>
    </source>
</reference>
<dbReference type="AlphaFoldDB" id="A0A5C2S9F5"/>
<evidence type="ECO:0008006" key="4">
    <source>
        <dbReference type="Google" id="ProtNLM"/>
    </source>
</evidence>
<dbReference type="OrthoDB" id="2746456at2759"/>
<evidence type="ECO:0000313" key="3">
    <source>
        <dbReference type="Proteomes" id="UP000313359"/>
    </source>
</evidence>
<evidence type="ECO:0000256" key="1">
    <source>
        <dbReference type="SAM" id="MobiDB-lite"/>
    </source>
</evidence>
<organism evidence="2 3">
    <name type="scientific">Lentinus tigrinus ALCF2SS1-6</name>
    <dbReference type="NCBI Taxonomy" id="1328759"/>
    <lineage>
        <taxon>Eukaryota</taxon>
        <taxon>Fungi</taxon>
        <taxon>Dikarya</taxon>
        <taxon>Basidiomycota</taxon>
        <taxon>Agaricomycotina</taxon>
        <taxon>Agaricomycetes</taxon>
        <taxon>Polyporales</taxon>
        <taxon>Polyporaceae</taxon>
        <taxon>Lentinus</taxon>
    </lineage>
</organism>